<keyword evidence="1" id="KW-0645">Protease</keyword>
<reference evidence="8 10" key="2">
    <citation type="submission" date="2019-03" db="EMBL/GenBank/DDBJ databases">
        <title>Genomic Encyclopedia of Type Strains, Phase IV (KMG-IV): sequencing the most valuable type-strain genomes for metagenomic binning, comparative biology and taxonomic classification.</title>
        <authorList>
            <person name="Goeker M."/>
        </authorList>
    </citation>
    <scope>NUCLEOTIDE SEQUENCE [LARGE SCALE GENOMIC DNA]</scope>
    <source>
        <strain evidence="8 10">DSM 3764</strain>
    </source>
</reference>
<dbReference type="GO" id="GO:0046872">
    <property type="term" value="F:metal ion binding"/>
    <property type="evidence" value="ECO:0007669"/>
    <property type="project" value="UniProtKB-KW"/>
</dbReference>
<evidence type="ECO:0000313" key="8">
    <source>
        <dbReference type="EMBL" id="TCU84598.1"/>
    </source>
</evidence>
<evidence type="ECO:0000256" key="2">
    <source>
        <dbReference type="ARBA" id="ARBA00022723"/>
    </source>
</evidence>
<dbReference type="SUPFAM" id="SSF102712">
    <property type="entry name" value="JAB1/MPN domain"/>
    <property type="match status" value="1"/>
</dbReference>
<dbReference type="EMBL" id="SMBT01000009">
    <property type="protein sequence ID" value="TCU84598.1"/>
    <property type="molecule type" value="Genomic_DNA"/>
</dbReference>
<dbReference type="PANTHER" id="PTHR30471:SF3">
    <property type="entry name" value="UPF0758 PROTEIN YEES-RELATED"/>
    <property type="match status" value="1"/>
</dbReference>
<name>A0A377Q558_9NEIS</name>
<protein>
    <submittedName>
        <fullName evidence="7">DNA repair protein RadC</fullName>
    </submittedName>
</protein>
<evidence type="ECO:0000256" key="3">
    <source>
        <dbReference type="ARBA" id="ARBA00022801"/>
    </source>
</evidence>
<evidence type="ECO:0000256" key="1">
    <source>
        <dbReference type="ARBA" id="ARBA00022670"/>
    </source>
</evidence>
<dbReference type="Proteomes" id="UP000255108">
    <property type="component" value="Unassembled WGS sequence"/>
</dbReference>
<evidence type="ECO:0000313" key="9">
    <source>
        <dbReference type="Proteomes" id="UP000255108"/>
    </source>
</evidence>
<evidence type="ECO:0000313" key="10">
    <source>
        <dbReference type="Proteomes" id="UP000295794"/>
    </source>
</evidence>
<dbReference type="Proteomes" id="UP000295794">
    <property type="component" value="Unassembled WGS sequence"/>
</dbReference>
<keyword evidence="4" id="KW-0862">Zinc</keyword>
<dbReference type="Pfam" id="PF04002">
    <property type="entry name" value="RadC"/>
    <property type="match status" value="1"/>
</dbReference>
<evidence type="ECO:0000313" key="7">
    <source>
        <dbReference type="EMBL" id="STQ90063.1"/>
    </source>
</evidence>
<dbReference type="CDD" id="cd08071">
    <property type="entry name" value="MPN_DUF2466"/>
    <property type="match status" value="1"/>
</dbReference>
<dbReference type="PANTHER" id="PTHR30471">
    <property type="entry name" value="DNA REPAIR PROTEIN RADC"/>
    <property type="match status" value="1"/>
</dbReference>
<dbReference type="InterPro" id="IPR025657">
    <property type="entry name" value="RadC_JAB"/>
</dbReference>
<dbReference type="InterPro" id="IPR037518">
    <property type="entry name" value="MPN"/>
</dbReference>
<dbReference type="Gene3D" id="3.40.140.10">
    <property type="entry name" value="Cytidine Deaminase, domain 2"/>
    <property type="match status" value="1"/>
</dbReference>
<organism evidence="7 9">
    <name type="scientific">Iodobacter fluviatilis</name>
    <dbReference type="NCBI Taxonomy" id="537"/>
    <lineage>
        <taxon>Bacteria</taxon>
        <taxon>Pseudomonadati</taxon>
        <taxon>Pseudomonadota</taxon>
        <taxon>Betaproteobacteria</taxon>
        <taxon>Neisseriales</taxon>
        <taxon>Chitinibacteraceae</taxon>
        <taxon>Iodobacter</taxon>
    </lineage>
</organism>
<dbReference type="AlphaFoldDB" id="A0A377Q558"/>
<feature type="domain" description="MPN" evidence="6">
    <location>
        <begin position="42"/>
        <end position="164"/>
    </location>
</feature>
<dbReference type="RefSeq" id="WP_115226445.1">
    <property type="nucleotide sequence ID" value="NZ_CAWOLO010000009.1"/>
</dbReference>
<accession>A0A377Q558</accession>
<keyword evidence="2" id="KW-0479">Metal-binding</keyword>
<sequence>MQIYTSAQETSPNYSLDEMTQLLQARDRLLAIWDSTLKRECVIKSPKALVDYYQLVFGYDGLESFFVSYLDAKHQVIATHREFSGTVNEVRAYPRVIARRALQHDAVAVVLAHCHPSGHAEPSQSDLRTTTEIKNGLELLNISVLDHIIVARKNHYSFAEHGLL</sequence>
<dbReference type="GO" id="GO:0008237">
    <property type="term" value="F:metallopeptidase activity"/>
    <property type="evidence" value="ECO:0007669"/>
    <property type="project" value="UniProtKB-KW"/>
</dbReference>
<dbReference type="GO" id="GO:0006508">
    <property type="term" value="P:proteolysis"/>
    <property type="evidence" value="ECO:0007669"/>
    <property type="project" value="UniProtKB-KW"/>
</dbReference>
<reference evidence="7 9" key="1">
    <citation type="submission" date="2018-06" db="EMBL/GenBank/DDBJ databases">
        <authorList>
            <consortium name="Pathogen Informatics"/>
            <person name="Doyle S."/>
        </authorList>
    </citation>
    <scope>NUCLEOTIDE SEQUENCE [LARGE SCALE GENOMIC DNA]</scope>
    <source>
        <strain evidence="7 9">NCTC11159</strain>
    </source>
</reference>
<gene>
    <name evidence="7" type="primary">ykfG_1</name>
    <name evidence="8" type="ORF">EV682_109123</name>
    <name evidence="7" type="ORF">NCTC11159_01121</name>
</gene>
<proteinExistence type="predicted"/>
<dbReference type="EMBL" id="UGHR01000001">
    <property type="protein sequence ID" value="STQ90063.1"/>
    <property type="molecule type" value="Genomic_DNA"/>
</dbReference>
<evidence type="ECO:0000256" key="4">
    <source>
        <dbReference type="ARBA" id="ARBA00022833"/>
    </source>
</evidence>
<dbReference type="PROSITE" id="PS50249">
    <property type="entry name" value="MPN"/>
    <property type="match status" value="1"/>
</dbReference>
<evidence type="ECO:0000259" key="6">
    <source>
        <dbReference type="PROSITE" id="PS50249"/>
    </source>
</evidence>
<dbReference type="OrthoDB" id="9804482at2"/>
<keyword evidence="5" id="KW-0482">Metalloprotease</keyword>
<evidence type="ECO:0000256" key="5">
    <source>
        <dbReference type="ARBA" id="ARBA00023049"/>
    </source>
</evidence>
<keyword evidence="10" id="KW-1185">Reference proteome</keyword>
<dbReference type="InterPro" id="IPR001405">
    <property type="entry name" value="UPF0758"/>
</dbReference>
<keyword evidence="3" id="KW-0378">Hydrolase</keyword>